<dbReference type="GO" id="GO:0008097">
    <property type="term" value="F:5S rRNA binding"/>
    <property type="evidence" value="ECO:0007669"/>
    <property type="project" value="TreeGrafter"/>
</dbReference>
<dbReference type="FunFam" id="3.30.420.100:FF:000001">
    <property type="entry name" value="50S ribosomal protein L18"/>
    <property type="match status" value="1"/>
</dbReference>
<dbReference type="NCBIfam" id="TIGR00060">
    <property type="entry name" value="L18_bact"/>
    <property type="match status" value="1"/>
</dbReference>
<keyword evidence="5" id="KW-0687">Ribonucleoprotein</keyword>
<dbReference type="Pfam" id="PF00861">
    <property type="entry name" value="Ribosomal_L18p"/>
    <property type="match status" value="1"/>
</dbReference>
<dbReference type="PROSITE" id="PS51257">
    <property type="entry name" value="PROKAR_LIPOPROTEIN"/>
    <property type="match status" value="1"/>
</dbReference>
<evidence type="ECO:0000256" key="4">
    <source>
        <dbReference type="ARBA" id="ARBA00022980"/>
    </source>
</evidence>
<comment type="similarity">
    <text evidence="1">Belongs to the universal ribosomal protein uL18 family.</text>
</comment>
<sequence>MRVRPHAAAGGGSSVGCSAGSAGVALRDTLMLLHEHEASLALRCLPLTCPSARALALLVVRFPMPIGSARVSCSVAVTKTADERRARRAKGVRSKMHGTEERPRLSVYRSNTHMYAQIINDDEGKTLCAYNTRMKDFELDNTWDKEAAELVGKKVAEKALAAGVEKVCFDRSGFKYHGRIASVADGAREGGLKF</sequence>
<keyword evidence="2" id="KW-0699">rRNA-binding</keyword>
<evidence type="ECO:0000313" key="8">
    <source>
        <dbReference type="EMBL" id="CAD8250210.1"/>
    </source>
</evidence>
<dbReference type="SUPFAM" id="SSF53137">
    <property type="entry name" value="Translational machinery components"/>
    <property type="match status" value="1"/>
</dbReference>
<dbReference type="HAMAP" id="MF_01337_B">
    <property type="entry name" value="Ribosomal_uL18_B"/>
    <property type="match status" value="1"/>
</dbReference>
<protein>
    <recommendedName>
        <fullName evidence="6">Large ribosomal subunit protein uL18c</fullName>
    </recommendedName>
    <alternativeName>
        <fullName evidence="7">CL18</fullName>
    </alternativeName>
</protein>
<name>A0A7R9U0E3_9VIRI</name>
<keyword evidence="3" id="KW-0694">RNA-binding</keyword>
<dbReference type="PANTHER" id="PTHR12899">
    <property type="entry name" value="39S RIBOSOMAL PROTEIN L18, MITOCHONDRIAL"/>
    <property type="match status" value="1"/>
</dbReference>
<proteinExistence type="inferred from homology"/>
<evidence type="ECO:0000256" key="2">
    <source>
        <dbReference type="ARBA" id="ARBA00022730"/>
    </source>
</evidence>
<evidence type="ECO:0000256" key="6">
    <source>
        <dbReference type="ARBA" id="ARBA00035303"/>
    </source>
</evidence>
<gene>
    <name evidence="8" type="ORF">PCOL08062_LOCUS11742</name>
</gene>
<dbReference type="GO" id="GO:0003735">
    <property type="term" value="F:structural constituent of ribosome"/>
    <property type="evidence" value="ECO:0007669"/>
    <property type="project" value="InterPro"/>
</dbReference>
<dbReference type="PANTHER" id="PTHR12899:SF3">
    <property type="entry name" value="LARGE RIBOSOMAL SUBUNIT PROTEIN UL18M"/>
    <property type="match status" value="1"/>
</dbReference>
<dbReference type="InterPro" id="IPR057268">
    <property type="entry name" value="Ribosomal_L18"/>
</dbReference>
<reference evidence="8" key="1">
    <citation type="submission" date="2021-01" db="EMBL/GenBank/DDBJ databases">
        <authorList>
            <person name="Corre E."/>
            <person name="Pelletier E."/>
            <person name="Niang G."/>
            <person name="Scheremetjew M."/>
            <person name="Finn R."/>
            <person name="Kale V."/>
            <person name="Holt S."/>
            <person name="Cochrane G."/>
            <person name="Meng A."/>
            <person name="Brown T."/>
            <person name="Cohen L."/>
        </authorList>
    </citation>
    <scope>NUCLEOTIDE SEQUENCE</scope>
    <source>
        <strain evidence="8">CCMP1413</strain>
    </source>
</reference>
<dbReference type="GO" id="GO:0005737">
    <property type="term" value="C:cytoplasm"/>
    <property type="evidence" value="ECO:0007669"/>
    <property type="project" value="UniProtKB-ARBA"/>
</dbReference>
<accession>A0A7R9U0E3</accession>
<dbReference type="GO" id="GO:1990904">
    <property type="term" value="C:ribonucleoprotein complex"/>
    <property type="evidence" value="ECO:0007669"/>
    <property type="project" value="UniProtKB-KW"/>
</dbReference>
<organism evidence="8">
    <name type="scientific">Prasinoderma coloniale</name>
    <dbReference type="NCBI Taxonomy" id="156133"/>
    <lineage>
        <taxon>Eukaryota</taxon>
        <taxon>Viridiplantae</taxon>
        <taxon>Prasinodermophyta</taxon>
        <taxon>Prasinodermophyceae</taxon>
        <taxon>Prasinodermales</taxon>
        <taxon>Prasinodermaceae</taxon>
        <taxon>Prasinoderma</taxon>
    </lineage>
</organism>
<keyword evidence="4" id="KW-0689">Ribosomal protein</keyword>
<dbReference type="InterPro" id="IPR005484">
    <property type="entry name" value="Ribosomal_uL18_bac/plant/anim"/>
</dbReference>
<evidence type="ECO:0000256" key="3">
    <source>
        <dbReference type="ARBA" id="ARBA00022884"/>
    </source>
</evidence>
<evidence type="ECO:0000256" key="1">
    <source>
        <dbReference type="ARBA" id="ARBA00007116"/>
    </source>
</evidence>
<evidence type="ECO:0000256" key="7">
    <source>
        <dbReference type="ARBA" id="ARBA00082729"/>
    </source>
</evidence>
<dbReference type="AlphaFoldDB" id="A0A7R9U0E3"/>
<dbReference type="EMBL" id="HBDZ01015241">
    <property type="protein sequence ID" value="CAD8250210.1"/>
    <property type="molecule type" value="Transcribed_RNA"/>
</dbReference>
<dbReference type="CDD" id="cd00432">
    <property type="entry name" value="Ribosomal_L18_L5e"/>
    <property type="match status" value="1"/>
</dbReference>
<dbReference type="Gene3D" id="3.30.420.100">
    <property type="match status" value="1"/>
</dbReference>
<evidence type="ECO:0000256" key="5">
    <source>
        <dbReference type="ARBA" id="ARBA00023274"/>
    </source>
</evidence>
<dbReference type="InterPro" id="IPR004389">
    <property type="entry name" value="Ribosomal_uL18_bac-type"/>
</dbReference>
<dbReference type="GO" id="GO:0005840">
    <property type="term" value="C:ribosome"/>
    <property type="evidence" value="ECO:0007669"/>
    <property type="project" value="UniProtKB-KW"/>
</dbReference>
<dbReference type="GO" id="GO:0006412">
    <property type="term" value="P:translation"/>
    <property type="evidence" value="ECO:0007669"/>
    <property type="project" value="InterPro"/>
</dbReference>